<dbReference type="InterPro" id="IPR016047">
    <property type="entry name" value="M23ase_b-sheet_dom"/>
</dbReference>
<sequence>MPNLPRKARVLFSYLKLLFFPSWLMPKPIYTACGLLLIAGILMMSVVYSLKDAATGPSGRDNFALVGQSQPQEPVVIIQPEPIRITSTHFTAAPTKQQVSPLAPDYEKESPRWPVRGQISYDFGWQQHTLYNDWRYHNGIDIETNGSIPVQAVFGGSVEEIYNDKNYGQTVVVKSGRYTIIYSSLDSVVVNKNDKIANGAQIGRTGSYIAEPAIHLHLAVKDGAKFIDPRSLLK</sequence>
<dbReference type="GO" id="GO:0004222">
    <property type="term" value="F:metalloendopeptidase activity"/>
    <property type="evidence" value="ECO:0007669"/>
    <property type="project" value="TreeGrafter"/>
</dbReference>
<keyword evidence="1" id="KW-1133">Transmembrane helix</keyword>
<reference evidence="3" key="1">
    <citation type="submission" date="2019-08" db="EMBL/GenBank/DDBJ databases">
        <authorList>
            <person name="Kucharzyk K."/>
            <person name="Murdoch R.W."/>
            <person name="Higgins S."/>
            <person name="Loffler F."/>
        </authorList>
    </citation>
    <scope>NUCLEOTIDE SEQUENCE</scope>
</reference>
<feature type="transmembrane region" description="Helical" evidence="1">
    <location>
        <begin position="29"/>
        <end position="50"/>
    </location>
</feature>
<gene>
    <name evidence="3" type="ORF">SDC9_14696</name>
</gene>
<evidence type="ECO:0000259" key="2">
    <source>
        <dbReference type="Pfam" id="PF01551"/>
    </source>
</evidence>
<dbReference type="AlphaFoldDB" id="A0A644TPT9"/>
<dbReference type="InterPro" id="IPR011055">
    <property type="entry name" value="Dup_hybrid_motif"/>
</dbReference>
<evidence type="ECO:0000256" key="1">
    <source>
        <dbReference type="SAM" id="Phobius"/>
    </source>
</evidence>
<dbReference type="EMBL" id="VSSQ01000044">
    <property type="protein sequence ID" value="MPL68963.1"/>
    <property type="molecule type" value="Genomic_DNA"/>
</dbReference>
<dbReference type="SUPFAM" id="SSF51261">
    <property type="entry name" value="Duplicated hybrid motif"/>
    <property type="match status" value="1"/>
</dbReference>
<protein>
    <recommendedName>
        <fullName evidence="2">M23ase beta-sheet core domain-containing protein</fullName>
    </recommendedName>
</protein>
<accession>A0A644TPT9</accession>
<evidence type="ECO:0000313" key="3">
    <source>
        <dbReference type="EMBL" id="MPL68963.1"/>
    </source>
</evidence>
<feature type="domain" description="M23ase beta-sheet core" evidence="2">
    <location>
        <begin position="136"/>
        <end position="229"/>
    </location>
</feature>
<name>A0A644TPT9_9ZZZZ</name>
<proteinExistence type="predicted"/>
<organism evidence="3">
    <name type="scientific">bioreactor metagenome</name>
    <dbReference type="NCBI Taxonomy" id="1076179"/>
    <lineage>
        <taxon>unclassified sequences</taxon>
        <taxon>metagenomes</taxon>
        <taxon>ecological metagenomes</taxon>
    </lineage>
</organism>
<comment type="caution">
    <text evidence="3">The sequence shown here is derived from an EMBL/GenBank/DDBJ whole genome shotgun (WGS) entry which is preliminary data.</text>
</comment>
<dbReference type="Pfam" id="PF01551">
    <property type="entry name" value="Peptidase_M23"/>
    <property type="match status" value="1"/>
</dbReference>
<dbReference type="InterPro" id="IPR050570">
    <property type="entry name" value="Cell_wall_metabolism_enzyme"/>
</dbReference>
<dbReference type="PANTHER" id="PTHR21666">
    <property type="entry name" value="PEPTIDASE-RELATED"/>
    <property type="match status" value="1"/>
</dbReference>
<dbReference type="PANTHER" id="PTHR21666:SF270">
    <property type="entry name" value="MUREIN HYDROLASE ACTIVATOR ENVC"/>
    <property type="match status" value="1"/>
</dbReference>
<dbReference type="CDD" id="cd12797">
    <property type="entry name" value="M23_peptidase"/>
    <property type="match status" value="1"/>
</dbReference>
<keyword evidence="1" id="KW-0812">Transmembrane</keyword>
<dbReference type="Gene3D" id="2.70.70.10">
    <property type="entry name" value="Glucose Permease (Domain IIA)"/>
    <property type="match status" value="1"/>
</dbReference>
<keyword evidence="1" id="KW-0472">Membrane</keyword>